<evidence type="ECO:0000313" key="2">
    <source>
        <dbReference type="EMBL" id="MFM1731263.1"/>
    </source>
</evidence>
<sequence length="186" mass="19510">MPDILLLSGSLRGKSSNSALLRTANSLMPDGFRGVSYEGMTELPHFNPDEDRDPLPPAVSDLRQRIAAAAGLLICTPEYAGALPGSFKNLLDWTVGGIEIGDKPTAWINVSASATRAANAHTSLRLVLNYTGASIVEEACVHLPVTSSMINDDGVITDVVVRNAIAAALAALAGRADSPQAGLYQR</sequence>
<protein>
    <submittedName>
        <fullName evidence="2">NADPH-dependent FMN reductase</fullName>
        <ecNumber evidence="2">1.-.-.-</ecNumber>
    </submittedName>
</protein>
<keyword evidence="3" id="KW-1185">Reference proteome</keyword>
<dbReference type="EMBL" id="JBDLNU010000007">
    <property type="protein sequence ID" value="MFM1731263.1"/>
    <property type="molecule type" value="Genomic_DNA"/>
</dbReference>
<dbReference type="GO" id="GO:0016491">
    <property type="term" value="F:oxidoreductase activity"/>
    <property type="evidence" value="ECO:0007669"/>
    <property type="project" value="UniProtKB-KW"/>
</dbReference>
<dbReference type="EC" id="1.-.-.-" evidence="2"/>
<dbReference type="SUPFAM" id="SSF52218">
    <property type="entry name" value="Flavoproteins"/>
    <property type="match status" value="1"/>
</dbReference>
<dbReference type="InterPro" id="IPR050712">
    <property type="entry name" value="NAD(P)H-dep_reductase"/>
</dbReference>
<dbReference type="RefSeq" id="WP_348605275.1">
    <property type="nucleotide sequence ID" value="NZ_CP157276.1"/>
</dbReference>
<accession>A0ABW9G1I3</accession>
<dbReference type="InterPro" id="IPR029039">
    <property type="entry name" value="Flavoprotein-like_sf"/>
</dbReference>
<dbReference type="Pfam" id="PF03358">
    <property type="entry name" value="FMN_red"/>
    <property type="match status" value="1"/>
</dbReference>
<dbReference type="Proteomes" id="UP001629744">
    <property type="component" value="Unassembled WGS sequence"/>
</dbReference>
<dbReference type="PANTHER" id="PTHR30543">
    <property type="entry name" value="CHROMATE REDUCTASE"/>
    <property type="match status" value="1"/>
</dbReference>
<evidence type="ECO:0000313" key="3">
    <source>
        <dbReference type="Proteomes" id="UP001629744"/>
    </source>
</evidence>
<dbReference type="InterPro" id="IPR005025">
    <property type="entry name" value="FMN_Rdtase-like_dom"/>
</dbReference>
<dbReference type="Gene3D" id="3.40.50.360">
    <property type="match status" value="1"/>
</dbReference>
<name>A0ABW9G1I3_9NOCA</name>
<reference evidence="2 3" key="1">
    <citation type="submission" date="2023-11" db="EMBL/GenBank/DDBJ databases">
        <authorList>
            <person name="Val-Calvo J."/>
            <person name="Scortti M."/>
            <person name="Vazquez-Boland J."/>
        </authorList>
    </citation>
    <scope>NUCLEOTIDE SEQUENCE [LARGE SCALE GENOMIC DNA]</scope>
    <source>
        <strain evidence="2 3">DSM 46662</strain>
    </source>
</reference>
<comment type="caution">
    <text evidence="2">The sequence shown here is derived from an EMBL/GenBank/DDBJ whole genome shotgun (WGS) entry which is preliminary data.</text>
</comment>
<organism evidence="2 3">
    <name type="scientific">Prescottella soli</name>
    <dbReference type="NCBI Taxonomy" id="1543852"/>
    <lineage>
        <taxon>Bacteria</taxon>
        <taxon>Bacillati</taxon>
        <taxon>Actinomycetota</taxon>
        <taxon>Actinomycetes</taxon>
        <taxon>Mycobacteriales</taxon>
        <taxon>Nocardiaceae</taxon>
        <taxon>Prescottella</taxon>
    </lineage>
</organism>
<evidence type="ECO:0000259" key="1">
    <source>
        <dbReference type="Pfam" id="PF03358"/>
    </source>
</evidence>
<keyword evidence="2" id="KW-0560">Oxidoreductase</keyword>
<dbReference type="PANTHER" id="PTHR30543:SF21">
    <property type="entry name" value="NAD(P)H-DEPENDENT FMN REDUCTASE LOT6"/>
    <property type="match status" value="1"/>
</dbReference>
<proteinExistence type="predicted"/>
<feature type="domain" description="NADPH-dependent FMN reductase-like" evidence="1">
    <location>
        <begin position="3"/>
        <end position="143"/>
    </location>
</feature>
<gene>
    <name evidence="2" type="ORF">ABEU19_004824</name>
</gene>